<keyword evidence="4 14" id="KW-1003">Cell membrane</keyword>
<keyword evidence="7 14" id="KW-0375">Hydrogen ion transport</keyword>
<dbReference type="InterPro" id="IPR002146">
    <property type="entry name" value="ATP_synth_b/b'su_bac/chlpt"/>
</dbReference>
<keyword evidence="8 14" id="KW-1133">Transmembrane helix</keyword>
<dbReference type="GO" id="GO:0045259">
    <property type="term" value="C:proton-transporting ATP synthase complex"/>
    <property type="evidence" value="ECO:0007669"/>
    <property type="project" value="UniProtKB-KW"/>
</dbReference>
<dbReference type="Pfam" id="PF00430">
    <property type="entry name" value="ATP-synt_B"/>
    <property type="match status" value="1"/>
</dbReference>
<accession>A0A2T0QD11</accession>
<protein>
    <recommendedName>
        <fullName evidence="14">ATP synthase subunit b</fullName>
    </recommendedName>
    <alternativeName>
        <fullName evidence="14">ATP synthase F(0) sector subunit b</fullName>
    </alternativeName>
    <alternativeName>
        <fullName evidence="14">ATPase subunit I</fullName>
    </alternativeName>
    <alternativeName>
        <fullName evidence="14">F-type ATPase subunit b</fullName>
        <shortName evidence="14">F-ATPase subunit b</shortName>
    </alternativeName>
</protein>
<dbReference type="CDD" id="cd06503">
    <property type="entry name" value="ATP-synt_Fo_b"/>
    <property type="match status" value="1"/>
</dbReference>
<dbReference type="InterPro" id="IPR005864">
    <property type="entry name" value="ATP_synth_F0_bsu_bac"/>
</dbReference>
<evidence type="ECO:0000256" key="5">
    <source>
        <dbReference type="ARBA" id="ARBA00022547"/>
    </source>
</evidence>
<dbReference type="PANTHER" id="PTHR33445:SF1">
    <property type="entry name" value="ATP SYNTHASE SUBUNIT B"/>
    <property type="match status" value="1"/>
</dbReference>
<dbReference type="InterPro" id="IPR050059">
    <property type="entry name" value="ATP_synthase_B_chain"/>
</dbReference>
<evidence type="ECO:0000256" key="11">
    <source>
        <dbReference type="ARBA" id="ARBA00023310"/>
    </source>
</evidence>
<evidence type="ECO:0000256" key="10">
    <source>
        <dbReference type="ARBA" id="ARBA00023136"/>
    </source>
</evidence>
<evidence type="ECO:0000256" key="14">
    <source>
        <dbReference type="HAMAP-Rule" id="MF_01398"/>
    </source>
</evidence>
<dbReference type="HAMAP" id="MF_01398">
    <property type="entry name" value="ATP_synth_b_bprime"/>
    <property type="match status" value="1"/>
</dbReference>
<comment type="function">
    <text evidence="12 14">F(1)F(0) ATP synthase produces ATP from ADP in the presence of a proton or sodium gradient. F-type ATPases consist of two structural domains, F(1) containing the extramembraneous catalytic core and F(0) containing the membrane proton channel, linked together by a central stalk and a peripheral stalk. During catalysis, ATP synthesis in the catalytic domain of F(1) is coupled via a rotary mechanism of the central stalk subunits to proton translocation.</text>
</comment>
<evidence type="ECO:0000256" key="15">
    <source>
        <dbReference type="RuleBase" id="RU003848"/>
    </source>
</evidence>
<dbReference type="InterPro" id="IPR028987">
    <property type="entry name" value="ATP_synth_B-like_membr_sf"/>
</dbReference>
<name>A0A2T0QD11_9ACTN</name>
<dbReference type="AlphaFoldDB" id="A0A2T0QD11"/>
<dbReference type="GO" id="GO:0046961">
    <property type="term" value="F:proton-transporting ATPase activity, rotational mechanism"/>
    <property type="evidence" value="ECO:0007669"/>
    <property type="project" value="TreeGrafter"/>
</dbReference>
<comment type="function">
    <text evidence="14">Component of the F(0) channel, it forms part of the peripheral stalk, linking F(1) to F(0).</text>
</comment>
<dbReference type="OrthoDB" id="5243563at2"/>
<organism evidence="17 18">
    <name type="scientific">Allonocardiopsis opalescens</name>
    <dbReference type="NCBI Taxonomy" id="1144618"/>
    <lineage>
        <taxon>Bacteria</taxon>
        <taxon>Bacillati</taxon>
        <taxon>Actinomycetota</taxon>
        <taxon>Actinomycetes</taxon>
        <taxon>Streptosporangiales</taxon>
        <taxon>Allonocardiopsis</taxon>
    </lineage>
</organism>
<keyword evidence="5 14" id="KW-0138">CF(0)</keyword>
<sequence>MGLLAAEENHILMPHTSELVFGLIAFAIILFAFWTKILPRVTTTLDERADAIEGGIERAKAAEAEARETLQQYQAQLAEIRAERNAEIEKAKQQGAAIIAEMREQAQVEARKIVENAHAQIEAERQQAVARLRVEIGTLSTELAERIVGEALSDDAAQSRVIDRFLDELESQDRAGSQAEAR</sequence>
<evidence type="ECO:0000256" key="9">
    <source>
        <dbReference type="ARBA" id="ARBA00023065"/>
    </source>
</evidence>
<dbReference type="NCBIfam" id="NF004412">
    <property type="entry name" value="PRK05759.1-3"/>
    <property type="match status" value="1"/>
</dbReference>
<dbReference type="NCBIfam" id="TIGR01144">
    <property type="entry name" value="ATP_synt_b"/>
    <property type="match status" value="1"/>
</dbReference>
<evidence type="ECO:0000256" key="2">
    <source>
        <dbReference type="ARBA" id="ARBA00005513"/>
    </source>
</evidence>
<dbReference type="SUPFAM" id="SSF81573">
    <property type="entry name" value="F1F0 ATP synthase subunit B, membrane domain"/>
    <property type="match status" value="1"/>
</dbReference>
<reference evidence="17 18" key="1">
    <citation type="submission" date="2018-03" db="EMBL/GenBank/DDBJ databases">
        <title>Genomic Encyclopedia of Archaeal and Bacterial Type Strains, Phase II (KMG-II): from individual species to whole genera.</title>
        <authorList>
            <person name="Goeker M."/>
        </authorList>
    </citation>
    <scope>NUCLEOTIDE SEQUENCE [LARGE SCALE GENOMIC DNA]</scope>
    <source>
        <strain evidence="17 18">DSM 45601</strain>
    </source>
</reference>
<evidence type="ECO:0000256" key="1">
    <source>
        <dbReference type="ARBA" id="ARBA00004162"/>
    </source>
</evidence>
<keyword evidence="16" id="KW-0175">Coiled coil</keyword>
<comment type="similarity">
    <text evidence="2 14 15">Belongs to the ATPase B chain family.</text>
</comment>
<feature type="coiled-coil region" evidence="16">
    <location>
        <begin position="56"/>
        <end position="90"/>
    </location>
</feature>
<gene>
    <name evidence="14" type="primary">atpF</name>
    <name evidence="17" type="ORF">CLV72_101384</name>
</gene>
<dbReference type="PANTHER" id="PTHR33445">
    <property type="entry name" value="ATP SYNTHASE SUBUNIT B', CHLOROPLASTIC"/>
    <property type="match status" value="1"/>
</dbReference>
<evidence type="ECO:0000256" key="6">
    <source>
        <dbReference type="ARBA" id="ARBA00022692"/>
    </source>
</evidence>
<evidence type="ECO:0000256" key="12">
    <source>
        <dbReference type="ARBA" id="ARBA00025198"/>
    </source>
</evidence>
<comment type="caution">
    <text evidence="17">The sequence shown here is derived from an EMBL/GenBank/DDBJ whole genome shotgun (WGS) entry which is preliminary data.</text>
</comment>
<keyword evidence="6 14" id="KW-0812">Transmembrane</keyword>
<keyword evidence="11 14" id="KW-0066">ATP synthesis</keyword>
<comment type="subcellular location">
    <subcellularLocation>
        <location evidence="1 14">Cell membrane</location>
        <topology evidence="1 14">Single-pass membrane protein</topology>
    </subcellularLocation>
</comment>
<evidence type="ECO:0000313" key="17">
    <source>
        <dbReference type="EMBL" id="PRY01788.1"/>
    </source>
</evidence>
<proteinExistence type="inferred from homology"/>
<dbReference type="Proteomes" id="UP000237846">
    <property type="component" value="Unassembled WGS sequence"/>
</dbReference>
<dbReference type="EMBL" id="PVZC01000001">
    <property type="protein sequence ID" value="PRY01788.1"/>
    <property type="molecule type" value="Genomic_DNA"/>
</dbReference>
<dbReference type="GO" id="GO:0005886">
    <property type="term" value="C:plasma membrane"/>
    <property type="evidence" value="ECO:0007669"/>
    <property type="project" value="UniProtKB-SubCell"/>
</dbReference>
<keyword evidence="3 14" id="KW-0813">Transport</keyword>
<dbReference type="Gene3D" id="1.20.5.620">
    <property type="entry name" value="F1F0 ATP synthase subunit B, membrane domain"/>
    <property type="match status" value="1"/>
</dbReference>
<evidence type="ECO:0000256" key="8">
    <source>
        <dbReference type="ARBA" id="ARBA00022989"/>
    </source>
</evidence>
<keyword evidence="10 14" id="KW-0472">Membrane</keyword>
<evidence type="ECO:0000256" key="7">
    <source>
        <dbReference type="ARBA" id="ARBA00022781"/>
    </source>
</evidence>
<evidence type="ECO:0000256" key="4">
    <source>
        <dbReference type="ARBA" id="ARBA00022475"/>
    </source>
</evidence>
<evidence type="ECO:0000313" key="18">
    <source>
        <dbReference type="Proteomes" id="UP000237846"/>
    </source>
</evidence>
<dbReference type="RefSeq" id="WP_106238099.1">
    <property type="nucleotide sequence ID" value="NZ_PVZC01000001.1"/>
</dbReference>
<feature type="transmembrane region" description="Helical" evidence="14">
    <location>
        <begin position="20"/>
        <end position="38"/>
    </location>
</feature>
<keyword evidence="18" id="KW-1185">Reference proteome</keyword>
<evidence type="ECO:0000256" key="3">
    <source>
        <dbReference type="ARBA" id="ARBA00022448"/>
    </source>
</evidence>
<evidence type="ECO:0000256" key="16">
    <source>
        <dbReference type="SAM" id="Coils"/>
    </source>
</evidence>
<dbReference type="GO" id="GO:0046933">
    <property type="term" value="F:proton-transporting ATP synthase activity, rotational mechanism"/>
    <property type="evidence" value="ECO:0007669"/>
    <property type="project" value="UniProtKB-UniRule"/>
</dbReference>
<keyword evidence="9 14" id="KW-0406">Ion transport</keyword>
<comment type="subunit">
    <text evidence="13 14">F-type ATPases have 2 components, F(1) - the catalytic core - and F(0) - the membrane proton channel. F(1) has five subunits: alpha(3), beta(3), gamma(1), delta(1), epsilon(1). F(0) has three main subunits: a(1), b(2) and c(10-14). The alpha and beta chains form an alternating ring which encloses part of the gamma chain. F(1) is attached to F(0) by a central stalk formed by the gamma and epsilon chains, while a peripheral stalk is formed by the delta and b chains.</text>
</comment>
<evidence type="ECO:0000256" key="13">
    <source>
        <dbReference type="ARBA" id="ARBA00025830"/>
    </source>
</evidence>